<dbReference type="InterPro" id="IPR051170">
    <property type="entry name" value="Neural/epithelial_adhesion"/>
</dbReference>
<dbReference type="EMBL" id="JARKIK010000025">
    <property type="protein sequence ID" value="KAK8743409.1"/>
    <property type="molecule type" value="Genomic_DNA"/>
</dbReference>
<keyword evidence="7" id="KW-0325">Glycoprotein</keyword>
<keyword evidence="3" id="KW-0732">Signal</keyword>
<dbReference type="InterPro" id="IPR003599">
    <property type="entry name" value="Ig_sub"/>
</dbReference>
<dbReference type="InterPro" id="IPR003598">
    <property type="entry name" value="Ig_sub2"/>
</dbReference>
<evidence type="ECO:0000256" key="5">
    <source>
        <dbReference type="ARBA" id="ARBA00023136"/>
    </source>
</evidence>
<keyword evidence="4" id="KW-0677">Repeat</keyword>
<keyword evidence="6" id="KW-1015">Disulfide bond</keyword>
<dbReference type="Proteomes" id="UP001445076">
    <property type="component" value="Unassembled WGS sequence"/>
</dbReference>
<dbReference type="InterPro" id="IPR036179">
    <property type="entry name" value="Ig-like_dom_sf"/>
</dbReference>
<evidence type="ECO:0000256" key="4">
    <source>
        <dbReference type="ARBA" id="ARBA00022737"/>
    </source>
</evidence>
<comment type="subcellular location">
    <subcellularLocation>
        <location evidence="1">Cell membrane</location>
    </subcellularLocation>
</comment>
<dbReference type="PANTHER" id="PTHR12231:SF157">
    <property type="entry name" value="DPR-INTERACTING PROTEIN EPSILON-RELATED"/>
    <property type="match status" value="1"/>
</dbReference>
<evidence type="ECO:0000313" key="11">
    <source>
        <dbReference type="Proteomes" id="UP001445076"/>
    </source>
</evidence>
<organism evidence="10 11">
    <name type="scientific">Cherax quadricarinatus</name>
    <name type="common">Australian red claw crayfish</name>
    <dbReference type="NCBI Taxonomy" id="27406"/>
    <lineage>
        <taxon>Eukaryota</taxon>
        <taxon>Metazoa</taxon>
        <taxon>Ecdysozoa</taxon>
        <taxon>Arthropoda</taxon>
        <taxon>Crustacea</taxon>
        <taxon>Multicrustacea</taxon>
        <taxon>Malacostraca</taxon>
        <taxon>Eumalacostraca</taxon>
        <taxon>Eucarida</taxon>
        <taxon>Decapoda</taxon>
        <taxon>Pleocyemata</taxon>
        <taxon>Astacidea</taxon>
        <taxon>Parastacoidea</taxon>
        <taxon>Parastacidae</taxon>
        <taxon>Cherax</taxon>
    </lineage>
</organism>
<dbReference type="SUPFAM" id="SSF48726">
    <property type="entry name" value="Immunoglobulin"/>
    <property type="match status" value="2"/>
</dbReference>
<evidence type="ECO:0000256" key="6">
    <source>
        <dbReference type="ARBA" id="ARBA00023157"/>
    </source>
</evidence>
<sequence length="164" mass="18001">RTVLTVATQVITKNPRISSTQEAQAWVLTITSLTKKDQGIYMCQVNTKPVRKQMGYLHVVVPPVINDMSSSSDVTVDEGSEAVMRCEASGDPQPIIRWVREDGSRFTINSSLTVEEHVGDTLRLWSTSHSTSGAFLCIATNGVPPSVSKRILLTVNFAPRIVDE</sequence>
<evidence type="ECO:0000313" key="10">
    <source>
        <dbReference type="EMBL" id="KAK8743409.1"/>
    </source>
</evidence>
<dbReference type="SMART" id="SM00409">
    <property type="entry name" value="IG"/>
    <property type="match status" value="2"/>
</dbReference>
<proteinExistence type="predicted"/>
<keyword evidence="11" id="KW-1185">Reference proteome</keyword>
<dbReference type="InterPro" id="IPR013783">
    <property type="entry name" value="Ig-like_fold"/>
</dbReference>
<protein>
    <recommendedName>
        <fullName evidence="9">Ig-like domain-containing protein</fullName>
    </recommendedName>
</protein>
<dbReference type="InterPro" id="IPR007110">
    <property type="entry name" value="Ig-like_dom"/>
</dbReference>
<comment type="caution">
    <text evidence="10">The sequence shown here is derived from an EMBL/GenBank/DDBJ whole genome shotgun (WGS) entry which is preliminary data.</text>
</comment>
<dbReference type="GO" id="GO:0005886">
    <property type="term" value="C:plasma membrane"/>
    <property type="evidence" value="ECO:0007669"/>
    <property type="project" value="UniProtKB-SubCell"/>
</dbReference>
<dbReference type="Gene3D" id="2.60.40.10">
    <property type="entry name" value="Immunoglobulins"/>
    <property type="match status" value="2"/>
</dbReference>
<dbReference type="SMART" id="SM00408">
    <property type="entry name" value="IGc2"/>
    <property type="match status" value="1"/>
</dbReference>
<accession>A0AAW0XSH4</accession>
<evidence type="ECO:0000256" key="1">
    <source>
        <dbReference type="ARBA" id="ARBA00004236"/>
    </source>
</evidence>
<reference evidence="10 11" key="1">
    <citation type="journal article" date="2024" name="BMC Genomics">
        <title>Genome assembly of redclaw crayfish (Cherax quadricarinatus) provides insights into its immune adaptation and hypoxia tolerance.</title>
        <authorList>
            <person name="Liu Z."/>
            <person name="Zheng J."/>
            <person name="Li H."/>
            <person name="Fang K."/>
            <person name="Wang S."/>
            <person name="He J."/>
            <person name="Zhou D."/>
            <person name="Weng S."/>
            <person name="Chi M."/>
            <person name="Gu Z."/>
            <person name="He J."/>
            <person name="Li F."/>
            <person name="Wang M."/>
        </authorList>
    </citation>
    <scope>NUCLEOTIDE SEQUENCE [LARGE SCALE GENOMIC DNA]</scope>
    <source>
        <strain evidence="10">ZL_2023a</strain>
    </source>
</reference>
<evidence type="ECO:0000256" key="2">
    <source>
        <dbReference type="ARBA" id="ARBA00022475"/>
    </source>
</evidence>
<dbReference type="AlphaFoldDB" id="A0AAW0XSH4"/>
<dbReference type="GO" id="GO:0043005">
    <property type="term" value="C:neuron projection"/>
    <property type="evidence" value="ECO:0007669"/>
    <property type="project" value="TreeGrafter"/>
</dbReference>
<feature type="domain" description="Ig-like" evidence="9">
    <location>
        <begin position="63"/>
        <end position="148"/>
    </location>
</feature>
<evidence type="ECO:0000259" key="9">
    <source>
        <dbReference type="PROSITE" id="PS50835"/>
    </source>
</evidence>
<gene>
    <name evidence="10" type="ORF">OTU49_001430</name>
</gene>
<evidence type="ECO:0000256" key="8">
    <source>
        <dbReference type="ARBA" id="ARBA00023319"/>
    </source>
</evidence>
<evidence type="ECO:0000256" key="3">
    <source>
        <dbReference type="ARBA" id="ARBA00022729"/>
    </source>
</evidence>
<feature type="non-terminal residue" evidence="10">
    <location>
        <position position="164"/>
    </location>
</feature>
<keyword evidence="2" id="KW-1003">Cell membrane</keyword>
<dbReference type="PANTHER" id="PTHR12231">
    <property type="entry name" value="CTX-RELATED TYPE I TRANSMEMBRANE PROTEIN"/>
    <property type="match status" value="1"/>
</dbReference>
<evidence type="ECO:0000256" key="7">
    <source>
        <dbReference type="ARBA" id="ARBA00023180"/>
    </source>
</evidence>
<feature type="non-terminal residue" evidence="10">
    <location>
        <position position="1"/>
    </location>
</feature>
<dbReference type="Pfam" id="PF13927">
    <property type="entry name" value="Ig_3"/>
    <property type="match status" value="1"/>
</dbReference>
<name>A0AAW0XSH4_CHEQU</name>
<dbReference type="FunFam" id="2.60.40.10:FF:000328">
    <property type="entry name" value="CLUMA_CG000981, isoform A"/>
    <property type="match status" value="1"/>
</dbReference>
<keyword evidence="8" id="KW-0393">Immunoglobulin domain</keyword>
<dbReference type="PROSITE" id="PS50835">
    <property type="entry name" value="IG_LIKE"/>
    <property type="match status" value="1"/>
</dbReference>
<keyword evidence="5" id="KW-0472">Membrane</keyword>